<sequence length="150" mass="17511">MSYRVKGMGMDREIEMKTEQKYSLDDENEIVEWIVSVLMYGQGKQDFEDCDIEVPECQGKQAFQRWLSDGKILCQLMNVLDPGSCCKYQEASHVKFEAMRRSKEMNNIFIFLTSAEKYGVSKLDLFQVNVLIFWNKLKKLCVKNYITSSS</sequence>
<feature type="domain" description="Calponin-homology (CH)" evidence="1">
    <location>
        <begin position="24"/>
        <end position="150"/>
    </location>
</feature>
<reference evidence="2 3" key="1">
    <citation type="submission" date="2024-02" db="EMBL/GenBank/DDBJ databases">
        <authorList>
            <person name="Daric V."/>
            <person name="Darras S."/>
        </authorList>
    </citation>
    <scope>NUCLEOTIDE SEQUENCE [LARGE SCALE GENOMIC DNA]</scope>
</reference>
<dbReference type="InterPro" id="IPR050606">
    <property type="entry name" value="Calponin-like"/>
</dbReference>
<evidence type="ECO:0000313" key="3">
    <source>
        <dbReference type="Proteomes" id="UP001642483"/>
    </source>
</evidence>
<dbReference type="InterPro" id="IPR001715">
    <property type="entry name" value="CH_dom"/>
</dbReference>
<comment type="caution">
    <text evidence="2">The sequence shown here is derived from an EMBL/GenBank/DDBJ whole genome shotgun (WGS) entry which is preliminary data.</text>
</comment>
<organism evidence="2 3">
    <name type="scientific">Clavelina lepadiformis</name>
    <name type="common">Light-bulb sea squirt</name>
    <name type="synonym">Ascidia lepadiformis</name>
    <dbReference type="NCBI Taxonomy" id="159417"/>
    <lineage>
        <taxon>Eukaryota</taxon>
        <taxon>Metazoa</taxon>
        <taxon>Chordata</taxon>
        <taxon>Tunicata</taxon>
        <taxon>Ascidiacea</taxon>
        <taxon>Aplousobranchia</taxon>
        <taxon>Clavelinidae</taxon>
        <taxon>Clavelina</taxon>
    </lineage>
</organism>
<dbReference type="SMART" id="SM00033">
    <property type="entry name" value="CH"/>
    <property type="match status" value="1"/>
</dbReference>
<keyword evidence="3" id="KW-1185">Reference proteome</keyword>
<dbReference type="PANTHER" id="PTHR47385">
    <property type="entry name" value="CALPONIN"/>
    <property type="match status" value="1"/>
</dbReference>
<accession>A0ABP0FH09</accession>
<dbReference type="Proteomes" id="UP001642483">
    <property type="component" value="Unassembled WGS sequence"/>
</dbReference>
<evidence type="ECO:0000259" key="1">
    <source>
        <dbReference type="PROSITE" id="PS50021"/>
    </source>
</evidence>
<dbReference type="EMBL" id="CAWYQH010000046">
    <property type="protein sequence ID" value="CAK8677749.1"/>
    <property type="molecule type" value="Genomic_DNA"/>
</dbReference>
<name>A0ABP0FH09_CLALP</name>
<evidence type="ECO:0000313" key="2">
    <source>
        <dbReference type="EMBL" id="CAK8677749.1"/>
    </source>
</evidence>
<dbReference type="PANTHER" id="PTHR47385:SF18">
    <property type="entry name" value="CALPONIN"/>
    <property type="match status" value="1"/>
</dbReference>
<dbReference type="Pfam" id="PF00307">
    <property type="entry name" value="CH"/>
    <property type="match status" value="1"/>
</dbReference>
<dbReference type="Gene3D" id="1.10.418.10">
    <property type="entry name" value="Calponin-like domain"/>
    <property type="match status" value="1"/>
</dbReference>
<protein>
    <recommendedName>
        <fullName evidence="1">Calponin-homology (CH) domain-containing protein</fullName>
    </recommendedName>
</protein>
<gene>
    <name evidence="2" type="ORF">CVLEPA_LOCUS7746</name>
</gene>
<dbReference type="PROSITE" id="PS50021">
    <property type="entry name" value="CH"/>
    <property type="match status" value="1"/>
</dbReference>
<dbReference type="InterPro" id="IPR036872">
    <property type="entry name" value="CH_dom_sf"/>
</dbReference>
<proteinExistence type="predicted"/>
<dbReference type="SUPFAM" id="SSF47576">
    <property type="entry name" value="Calponin-homology domain, CH-domain"/>
    <property type="match status" value="1"/>
</dbReference>